<evidence type="ECO:0000256" key="2">
    <source>
        <dbReference type="SAM" id="MobiDB-lite"/>
    </source>
</evidence>
<dbReference type="Gene3D" id="1.25.40.710">
    <property type="match status" value="1"/>
</dbReference>
<sequence length="404" mass="46058">MISDSNKRVYSSGDAYPNSIKLPKGEYNLRLYVRHENLQILERMKQLVLFIERTLEDKDVIRLSFFSQPDGPLIGNGSFKSSTLVPGMKEGFYLGPPPLDKLPKNAPQGSVLVGAISYGKLSFAGPGEQKNPEKLPVSHRVSYIVPPNKIEEEKGKSSSLPSKKTVSERLEEEVRDAKMKVLGGLKQESDEELLEWKNLSDSLKSEYLKYTPLLAKILEGLVSRNNIKDKLQHHEQVIDAANEVIDSIETEKLAKFLALKHDQDDEEAEKMKKEMELARDRLAEALYQKGLSLAELESLKEVDKTDDSTTRPNLFEENFNELKKWVDVKSKKYGLLSVTNEKRKQRFGTALKVLTDIIQDDAEPAKKKFYELKLSLIEEMGWSHMATYERQWMLVRFPSGLPLL</sequence>
<dbReference type="Proteomes" id="UP001341840">
    <property type="component" value="Unassembled WGS sequence"/>
</dbReference>
<feature type="domain" description="Tripeptidyl peptidase II second Ig-like" evidence="3">
    <location>
        <begin position="1"/>
        <end position="106"/>
    </location>
</feature>
<reference evidence="4 5" key="1">
    <citation type="journal article" date="2023" name="Plants (Basel)">
        <title>Bridging the Gap: Combining Genomics and Transcriptomics Approaches to Understand Stylosanthes scabra, an Orphan Legume from the Brazilian Caatinga.</title>
        <authorList>
            <person name="Ferreira-Neto J.R.C."/>
            <person name="da Silva M.D."/>
            <person name="Binneck E."/>
            <person name="de Melo N.F."/>
            <person name="da Silva R.H."/>
            <person name="de Melo A.L.T.M."/>
            <person name="Pandolfi V."/>
            <person name="Bustamante F.O."/>
            <person name="Brasileiro-Vidal A.C."/>
            <person name="Benko-Iseppon A.M."/>
        </authorList>
    </citation>
    <scope>NUCLEOTIDE SEQUENCE [LARGE SCALE GENOMIC DNA]</scope>
    <source>
        <tissue evidence="4">Leaves</tissue>
    </source>
</reference>
<proteinExistence type="predicted"/>
<dbReference type="EC" id="3.4.14.10" evidence="4"/>
<dbReference type="Pfam" id="PF12580">
    <property type="entry name" value="TPPII"/>
    <property type="match status" value="1"/>
</dbReference>
<protein>
    <submittedName>
        <fullName evidence="4">Tripeptidyl-peptidase II Tpp2</fullName>
        <ecNumber evidence="4">3.4.14.10</ecNumber>
    </submittedName>
</protein>
<keyword evidence="1" id="KW-0175">Coiled coil</keyword>
<comment type="caution">
    <text evidence="4">The sequence shown here is derived from an EMBL/GenBank/DDBJ whole genome shotgun (WGS) entry which is preliminary data.</text>
</comment>
<keyword evidence="5" id="KW-1185">Reference proteome</keyword>
<dbReference type="InterPro" id="IPR046939">
    <property type="entry name" value="TPPII_C_sf"/>
</dbReference>
<name>A0ABU6TRJ3_9FABA</name>
<evidence type="ECO:0000256" key="1">
    <source>
        <dbReference type="SAM" id="Coils"/>
    </source>
</evidence>
<dbReference type="InterPro" id="IPR022229">
    <property type="entry name" value="TPPII_Ig-like-2"/>
</dbReference>
<feature type="coiled-coil region" evidence="1">
    <location>
        <begin position="224"/>
        <end position="288"/>
    </location>
</feature>
<feature type="region of interest" description="Disordered" evidence="2">
    <location>
        <begin position="152"/>
        <end position="171"/>
    </location>
</feature>
<gene>
    <name evidence="4" type="primary">TPP2_7</name>
    <name evidence="4" type="ORF">PIB30_078569</name>
</gene>
<keyword evidence="4" id="KW-0378">Hydrolase</keyword>
<evidence type="ECO:0000259" key="3">
    <source>
        <dbReference type="Pfam" id="PF12580"/>
    </source>
</evidence>
<dbReference type="GO" id="GO:0008240">
    <property type="term" value="F:tripeptidyl-peptidase activity"/>
    <property type="evidence" value="ECO:0007669"/>
    <property type="project" value="UniProtKB-EC"/>
</dbReference>
<evidence type="ECO:0000313" key="4">
    <source>
        <dbReference type="EMBL" id="MED6151045.1"/>
    </source>
</evidence>
<organism evidence="4 5">
    <name type="scientific">Stylosanthes scabra</name>
    <dbReference type="NCBI Taxonomy" id="79078"/>
    <lineage>
        <taxon>Eukaryota</taxon>
        <taxon>Viridiplantae</taxon>
        <taxon>Streptophyta</taxon>
        <taxon>Embryophyta</taxon>
        <taxon>Tracheophyta</taxon>
        <taxon>Spermatophyta</taxon>
        <taxon>Magnoliopsida</taxon>
        <taxon>eudicotyledons</taxon>
        <taxon>Gunneridae</taxon>
        <taxon>Pentapetalae</taxon>
        <taxon>rosids</taxon>
        <taxon>fabids</taxon>
        <taxon>Fabales</taxon>
        <taxon>Fabaceae</taxon>
        <taxon>Papilionoideae</taxon>
        <taxon>50 kb inversion clade</taxon>
        <taxon>dalbergioids sensu lato</taxon>
        <taxon>Dalbergieae</taxon>
        <taxon>Pterocarpus clade</taxon>
        <taxon>Stylosanthes</taxon>
    </lineage>
</organism>
<dbReference type="EMBL" id="JASCZI010091710">
    <property type="protein sequence ID" value="MED6151045.1"/>
    <property type="molecule type" value="Genomic_DNA"/>
</dbReference>
<accession>A0ABU6TRJ3</accession>
<evidence type="ECO:0000313" key="5">
    <source>
        <dbReference type="Proteomes" id="UP001341840"/>
    </source>
</evidence>